<keyword evidence="6" id="KW-1185">Reference proteome</keyword>
<name>A0ABM5FQC8_9SAUR</name>
<keyword evidence="2 5" id="KW-0808">Transferase</keyword>
<protein>
    <submittedName>
        <fullName evidence="7">Alpha-ketoglutarate-dependent dioxygenase alkB homolog 7, mitochondrial</fullName>
    </submittedName>
</protein>
<evidence type="ECO:0000256" key="4">
    <source>
        <dbReference type="ARBA" id="ARBA00022777"/>
    </source>
</evidence>
<comment type="similarity">
    <text evidence="5">Belongs to the adenylate kinase family.</text>
</comment>
<dbReference type="InterPro" id="IPR027417">
    <property type="entry name" value="P-loop_NTPase"/>
</dbReference>
<proteinExistence type="inferred from homology"/>
<dbReference type="InterPro" id="IPR032870">
    <property type="entry name" value="ALKBH7-like"/>
</dbReference>
<dbReference type="HAMAP" id="MF_00235">
    <property type="entry name" value="Adenylate_kinase_Adk"/>
    <property type="match status" value="1"/>
</dbReference>
<dbReference type="SUPFAM" id="SSF51197">
    <property type="entry name" value="Clavaminate synthase-like"/>
    <property type="match status" value="1"/>
</dbReference>
<reference evidence="6" key="1">
    <citation type="submission" date="2025-05" db="UniProtKB">
        <authorList>
            <consortium name="RefSeq"/>
        </authorList>
    </citation>
    <scope>NUCLEOTIDE SEQUENCE [LARGE SCALE GENOMIC DNA]</scope>
</reference>
<evidence type="ECO:0000313" key="7">
    <source>
        <dbReference type="RefSeq" id="XP_072847610.1"/>
    </source>
</evidence>
<evidence type="ECO:0000256" key="3">
    <source>
        <dbReference type="ARBA" id="ARBA00022741"/>
    </source>
</evidence>
<dbReference type="RefSeq" id="XP_072847610.1">
    <property type="nucleotide sequence ID" value="XM_072991509.1"/>
</dbReference>
<keyword evidence="7" id="KW-0560">Oxidoreductase</keyword>
<evidence type="ECO:0000256" key="2">
    <source>
        <dbReference type="ARBA" id="ARBA00022679"/>
    </source>
</evidence>
<dbReference type="Gene3D" id="3.40.50.300">
    <property type="entry name" value="P-loop containing nucleotide triphosphate hydrolases"/>
    <property type="match status" value="1"/>
</dbReference>
<dbReference type="GO" id="GO:0051213">
    <property type="term" value="F:dioxygenase activity"/>
    <property type="evidence" value="ECO:0007669"/>
    <property type="project" value="UniProtKB-KW"/>
</dbReference>
<evidence type="ECO:0000256" key="1">
    <source>
        <dbReference type="ARBA" id="ARBA00001954"/>
    </source>
</evidence>
<dbReference type="Pfam" id="PF00406">
    <property type="entry name" value="ADK"/>
    <property type="match status" value="1"/>
</dbReference>
<evidence type="ECO:0000313" key="6">
    <source>
        <dbReference type="Proteomes" id="UP001652642"/>
    </source>
</evidence>
<keyword evidence="3" id="KW-0547">Nucleotide-binding</keyword>
<keyword evidence="4 5" id="KW-0418">Kinase</keyword>
<evidence type="ECO:0000256" key="5">
    <source>
        <dbReference type="RuleBase" id="RU003330"/>
    </source>
</evidence>
<dbReference type="PANTHER" id="PTHR21052:SF0">
    <property type="entry name" value="ALPHA-KETOGLUTARATE-DEPENDENT DIOXYGENASE ALKB HOMOLOG 7, MITOCHONDRIAL"/>
    <property type="match status" value="1"/>
</dbReference>
<dbReference type="PANTHER" id="PTHR21052">
    <property type="entry name" value="SPERMATOGENESIS ASSOCIATED 11-RELATED"/>
    <property type="match status" value="1"/>
</dbReference>
<gene>
    <name evidence="7" type="primary">ALKBH7</name>
</gene>
<dbReference type="GeneID" id="110081756"/>
<dbReference type="CDD" id="cd01428">
    <property type="entry name" value="ADK"/>
    <property type="match status" value="1"/>
</dbReference>
<comment type="cofactor">
    <cofactor evidence="1">
        <name>Fe(2+)</name>
        <dbReference type="ChEBI" id="CHEBI:29033"/>
    </cofactor>
</comment>
<organism evidence="6 7">
    <name type="scientific">Pogona vitticeps</name>
    <name type="common">central bearded dragon</name>
    <dbReference type="NCBI Taxonomy" id="103695"/>
    <lineage>
        <taxon>Eukaryota</taxon>
        <taxon>Metazoa</taxon>
        <taxon>Chordata</taxon>
        <taxon>Craniata</taxon>
        <taxon>Vertebrata</taxon>
        <taxon>Euteleostomi</taxon>
        <taxon>Lepidosauria</taxon>
        <taxon>Squamata</taxon>
        <taxon>Bifurcata</taxon>
        <taxon>Unidentata</taxon>
        <taxon>Episquamata</taxon>
        <taxon>Toxicofera</taxon>
        <taxon>Iguania</taxon>
        <taxon>Acrodonta</taxon>
        <taxon>Agamidae</taxon>
        <taxon>Amphibolurinae</taxon>
        <taxon>Pogona</taxon>
    </lineage>
</organism>
<dbReference type="PRINTS" id="PR00094">
    <property type="entry name" value="ADENYLTKNASE"/>
</dbReference>
<reference evidence="7" key="2">
    <citation type="submission" date="2025-08" db="UniProtKB">
        <authorList>
            <consortium name="RefSeq"/>
        </authorList>
    </citation>
    <scope>IDENTIFICATION</scope>
</reference>
<keyword evidence="7" id="KW-0223">Dioxygenase</keyword>
<dbReference type="SUPFAM" id="SSF52540">
    <property type="entry name" value="P-loop containing nucleoside triphosphate hydrolases"/>
    <property type="match status" value="1"/>
</dbReference>
<accession>A0ABM5FQC8</accession>
<sequence length="436" mass="48843">MPRGVLPSGFKMGLFGAPCGRCLVAAVFAGRRQKLWPLWGPSGRWLGGGEEAQQRPRPPSLPAEVRASSEALWQRLRAGGASVVPGFLSEAEEALLAQEVEPQFRRRRYEDGHWDGAIHKYRETEKSHWSKESHEILQRVRDAAFPPGMPQLTQVHVLDLHKSGYIKPHVDSVKFCGCTIAGLSLLSSSVMHLVSEQNPEDWLDLLLERRSLYILSCLSVDSLPRKDKLALCFFSIDEKLQGPIIIFTIGGPGSGKGLQSRQMAQKYNFSHVAIGDLLRVEASRANRRGRAIRDIMLKGALVPSGYIVDLLINNMLKANSVKGFIIEGFPRDVNQAKLFEEVVGRSPNIVIVFDCCTETMIQRLMLRSQMGERVDDHERIIRQRLQTHYTQCELVLTYYLQKSLLQNIIGEEPPDTVFTKCCSVVDEVIKAAALTT</sequence>
<dbReference type="Proteomes" id="UP001652642">
    <property type="component" value="Chromosome 2"/>
</dbReference>
<dbReference type="InterPro" id="IPR000850">
    <property type="entry name" value="Adenylat/UMP-CMP_kin"/>
</dbReference>
<dbReference type="Gene3D" id="2.60.120.590">
    <property type="entry name" value="Alpha-ketoglutarate-dependent dioxygenase AlkB-like"/>
    <property type="match status" value="1"/>
</dbReference>
<dbReference type="InterPro" id="IPR037151">
    <property type="entry name" value="AlkB-like_sf"/>
</dbReference>